<evidence type="ECO:0000313" key="2">
    <source>
        <dbReference type="EMBL" id="GIL69586.1"/>
    </source>
</evidence>
<name>A0A8J4GMY2_9CHLO</name>
<evidence type="ECO:0000313" key="3">
    <source>
        <dbReference type="EMBL" id="GIM09862.1"/>
    </source>
</evidence>
<feature type="compositionally biased region" description="Polar residues" evidence="1">
    <location>
        <begin position="208"/>
        <end position="234"/>
    </location>
</feature>
<dbReference type="Proteomes" id="UP000722791">
    <property type="component" value="Unassembled WGS sequence"/>
</dbReference>
<dbReference type="EMBL" id="BNCP01000001">
    <property type="protein sequence ID" value="GIL69586.1"/>
    <property type="molecule type" value="Genomic_DNA"/>
</dbReference>
<organism evidence="3 4">
    <name type="scientific">Volvox reticuliferus</name>
    <dbReference type="NCBI Taxonomy" id="1737510"/>
    <lineage>
        <taxon>Eukaryota</taxon>
        <taxon>Viridiplantae</taxon>
        <taxon>Chlorophyta</taxon>
        <taxon>core chlorophytes</taxon>
        <taxon>Chlorophyceae</taxon>
        <taxon>CS clade</taxon>
        <taxon>Chlamydomonadales</taxon>
        <taxon>Volvocaceae</taxon>
        <taxon>Volvox</taxon>
    </lineage>
</organism>
<evidence type="ECO:0000256" key="1">
    <source>
        <dbReference type="SAM" id="MobiDB-lite"/>
    </source>
</evidence>
<evidence type="ECO:0000313" key="5">
    <source>
        <dbReference type="Proteomes" id="UP000747110"/>
    </source>
</evidence>
<protein>
    <submittedName>
        <fullName evidence="3">Uncharacterized protein</fullName>
    </submittedName>
</protein>
<comment type="caution">
    <text evidence="3">The sequence shown here is derived from an EMBL/GenBank/DDBJ whole genome shotgun (WGS) entry which is preliminary data.</text>
</comment>
<feature type="compositionally biased region" description="Low complexity" evidence="1">
    <location>
        <begin position="91"/>
        <end position="118"/>
    </location>
</feature>
<dbReference type="Proteomes" id="UP000747110">
    <property type="component" value="Unassembled WGS sequence"/>
</dbReference>
<reference evidence="3" key="1">
    <citation type="journal article" date="2021" name="Proc. Natl. Acad. Sci. U.S.A.">
        <title>Three genomes in the algal genus Volvox reveal the fate of a haploid sex-determining region after a transition to homothallism.</title>
        <authorList>
            <person name="Yamamoto K."/>
            <person name="Hamaji T."/>
            <person name="Kawai-Toyooka H."/>
            <person name="Matsuzaki R."/>
            <person name="Takahashi F."/>
            <person name="Nishimura Y."/>
            <person name="Kawachi M."/>
            <person name="Noguchi H."/>
            <person name="Minakuchi Y."/>
            <person name="Umen J.G."/>
            <person name="Toyoda A."/>
            <person name="Nozaki H."/>
        </authorList>
    </citation>
    <scope>NUCLEOTIDE SEQUENCE</scope>
    <source>
        <strain evidence="3">NIES-3785</strain>
        <strain evidence="2">NIES-3786</strain>
    </source>
</reference>
<evidence type="ECO:0000313" key="4">
    <source>
        <dbReference type="Proteomes" id="UP000722791"/>
    </source>
</evidence>
<dbReference type="AlphaFoldDB" id="A0A8J4GMY2"/>
<dbReference type="EMBL" id="BNCQ01000032">
    <property type="protein sequence ID" value="GIM09862.1"/>
    <property type="molecule type" value="Genomic_DNA"/>
</dbReference>
<gene>
    <name evidence="2" type="ORF">Vretifemale_476</name>
    <name evidence="3" type="ORF">Vretimale_13631</name>
</gene>
<feature type="compositionally biased region" description="Polar residues" evidence="1">
    <location>
        <begin position="62"/>
        <end position="77"/>
    </location>
</feature>
<dbReference type="OrthoDB" id="533517at2759"/>
<accession>A0A8J4GMY2</accession>
<sequence length="404" mass="43676">MFEGMTHTGTLSLQTHVFKMGRSLRVHRRMLHRFQTKPPARLDRHLWAAPSRVSMSGCRDAPSSSLRASDGTPTFPESISDREKVSDLGSEEQQQPPQQNQGLEQVQEEQQQLQDAQDQQLQHGPGFCACCRLPGINEPIVHVVTYVNGVVLEVETADGDVVYFDQDEEDDGPGGYRPLSGRRLLEKNPDFPSQRESNPSWVNGGGSPQFQVQSQNQDEQQLGGSSGAPSSDNAGSPVVASNPIVIFSGGQFGASWHDSTYGADPFTSYQPAGKDSGTASCHYLPKGSAKSFYGPQGAFNGQKALEFWAYAGSSGVADVDLLLSGAAQCRRLPLRSLSIAESSSGWVKFWVDLNLFSWVQPGGGAFSGCGTDGTSAGDLVKLDFFNSHAEYKALLCIDNVRLVP</sequence>
<feature type="region of interest" description="Disordered" evidence="1">
    <location>
        <begin position="163"/>
        <end position="236"/>
    </location>
</feature>
<keyword evidence="5" id="KW-1185">Reference proteome</keyword>
<proteinExistence type="predicted"/>
<feature type="region of interest" description="Disordered" evidence="1">
    <location>
        <begin position="52"/>
        <end position="118"/>
    </location>
</feature>